<feature type="compositionally biased region" description="Basic and acidic residues" evidence="1">
    <location>
        <begin position="37"/>
        <end position="47"/>
    </location>
</feature>
<dbReference type="InParanoid" id="A0A078A6V0"/>
<organism evidence="3 4">
    <name type="scientific">Stylonychia lemnae</name>
    <name type="common">Ciliate</name>
    <dbReference type="NCBI Taxonomy" id="5949"/>
    <lineage>
        <taxon>Eukaryota</taxon>
        <taxon>Sar</taxon>
        <taxon>Alveolata</taxon>
        <taxon>Ciliophora</taxon>
        <taxon>Intramacronucleata</taxon>
        <taxon>Spirotrichea</taxon>
        <taxon>Stichotrichia</taxon>
        <taxon>Sporadotrichida</taxon>
        <taxon>Oxytrichidae</taxon>
        <taxon>Stylonychinae</taxon>
        <taxon>Stylonychia</taxon>
    </lineage>
</organism>
<keyword evidence="2" id="KW-0732">Signal</keyword>
<accession>A0A078A6V0</accession>
<gene>
    <name evidence="3" type="primary">Contig18022.g19156</name>
    <name evidence="3" type="ORF">STYLEM_6933</name>
</gene>
<dbReference type="AlphaFoldDB" id="A0A078A6V0"/>
<reference evidence="3 4" key="1">
    <citation type="submission" date="2014-06" db="EMBL/GenBank/DDBJ databases">
        <authorList>
            <person name="Swart Estienne"/>
        </authorList>
    </citation>
    <scope>NUCLEOTIDE SEQUENCE [LARGE SCALE GENOMIC DNA]</scope>
    <source>
        <strain evidence="3 4">130c</strain>
    </source>
</reference>
<protein>
    <submittedName>
        <fullName evidence="3">Uncharacterized protein</fullName>
    </submittedName>
</protein>
<proteinExistence type="predicted"/>
<evidence type="ECO:0000256" key="1">
    <source>
        <dbReference type="SAM" id="MobiDB-lite"/>
    </source>
</evidence>
<feature type="signal peptide" evidence="2">
    <location>
        <begin position="1"/>
        <end position="20"/>
    </location>
</feature>
<sequence>MNKLTLILLALFALIVIVSGQDQLNQADLEFRDLEAEESDSHRDLAGKKASKRDLKRVKRDLRKTKRDLTENVQRDLKRAAKRALEVRDLIL</sequence>
<feature type="chain" id="PRO_5001729304" evidence="2">
    <location>
        <begin position="21"/>
        <end position="92"/>
    </location>
</feature>
<keyword evidence="4" id="KW-1185">Reference proteome</keyword>
<name>A0A078A6V0_STYLE</name>
<dbReference type="EMBL" id="CCKQ01006640">
    <property type="protein sequence ID" value="CDW77964.1"/>
    <property type="molecule type" value="Genomic_DNA"/>
</dbReference>
<evidence type="ECO:0000313" key="3">
    <source>
        <dbReference type="EMBL" id="CDW77964.1"/>
    </source>
</evidence>
<feature type="region of interest" description="Disordered" evidence="1">
    <location>
        <begin position="37"/>
        <end position="57"/>
    </location>
</feature>
<evidence type="ECO:0000256" key="2">
    <source>
        <dbReference type="SAM" id="SignalP"/>
    </source>
</evidence>
<dbReference type="Proteomes" id="UP000039865">
    <property type="component" value="Unassembled WGS sequence"/>
</dbReference>
<evidence type="ECO:0000313" key="4">
    <source>
        <dbReference type="Proteomes" id="UP000039865"/>
    </source>
</evidence>